<dbReference type="Gene3D" id="3.40.50.450">
    <property type="match status" value="1"/>
</dbReference>
<evidence type="ECO:0000256" key="1">
    <source>
        <dbReference type="ARBA" id="ARBA00006763"/>
    </source>
</evidence>
<dbReference type="GO" id="GO:0102682">
    <property type="term" value="F:cytokinin riboside 5'-monophosphate phosphoribohydrolase activity"/>
    <property type="evidence" value="ECO:0007669"/>
    <property type="project" value="RHEA"/>
</dbReference>
<keyword evidence="2" id="KW-0203">Cytokinin biosynthesis</keyword>
<dbReference type="EMBL" id="FOUY01000063">
    <property type="protein sequence ID" value="SFO46660.1"/>
    <property type="molecule type" value="Genomic_DNA"/>
</dbReference>
<dbReference type="Pfam" id="PF03641">
    <property type="entry name" value="Lysine_decarbox"/>
    <property type="match status" value="1"/>
</dbReference>
<reference evidence="3 4" key="1">
    <citation type="submission" date="2016-10" db="EMBL/GenBank/DDBJ databases">
        <authorList>
            <person name="de Groot N.N."/>
        </authorList>
    </citation>
    <scope>NUCLEOTIDE SEQUENCE [LARGE SCALE GENOMIC DNA]</scope>
    <source>
        <strain evidence="3 4">CGMCC 4.1877</strain>
    </source>
</reference>
<keyword evidence="4" id="KW-1185">Reference proteome</keyword>
<dbReference type="OrthoDB" id="9801098at2"/>
<accession>A0A1I5HF33</accession>
<dbReference type="STRING" id="260086.SAMN05216207_106316"/>
<comment type="similarity">
    <text evidence="1 2">Belongs to the LOG family.</text>
</comment>
<gene>
    <name evidence="3" type="ORF">SAMN05216207_106316</name>
</gene>
<keyword evidence="2" id="KW-0378">Hydrolase</keyword>
<dbReference type="InterPro" id="IPR005269">
    <property type="entry name" value="LOG"/>
</dbReference>
<dbReference type="PANTHER" id="PTHR31223:SF70">
    <property type="entry name" value="LOG FAMILY PROTEIN YJL055W"/>
    <property type="match status" value="1"/>
</dbReference>
<dbReference type="SUPFAM" id="SSF102405">
    <property type="entry name" value="MCP/YpsA-like"/>
    <property type="match status" value="1"/>
</dbReference>
<protein>
    <recommendedName>
        <fullName evidence="2">Cytokinin riboside 5'-monophosphate phosphoribohydrolase</fullName>
        <ecNumber evidence="2">3.2.2.n1</ecNumber>
    </recommendedName>
</protein>
<name>A0A1I5HF33_PSUAM</name>
<dbReference type="AlphaFoldDB" id="A0A1I5HF33"/>
<proteinExistence type="inferred from homology"/>
<dbReference type="InterPro" id="IPR031100">
    <property type="entry name" value="LOG_fam"/>
</dbReference>
<organism evidence="3 4">
    <name type="scientific">Pseudonocardia ammonioxydans</name>
    <dbReference type="NCBI Taxonomy" id="260086"/>
    <lineage>
        <taxon>Bacteria</taxon>
        <taxon>Bacillati</taxon>
        <taxon>Actinomycetota</taxon>
        <taxon>Actinomycetes</taxon>
        <taxon>Pseudonocardiales</taxon>
        <taxon>Pseudonocardiaceae</taxon>
        <taxon>Pseudonocardia</taxon>
    </lineage>
</organism>
<dbReference type="GO" id="GO:0009691">
    <property type="term" value="P:cytokinin biosynthetic process"/>
    <property type="evidence" value="ECO:0007669"/>
    <property type="project" value="UniProtKB-UniRule"/>
</dbReference>
<dbReference type="EC" id="3.2.2.n1" evidence="2"/>
<dbReference type="PANTHER" id="PTHR31223">
    <property type="entry name" value="LOG FAMILY PROTEIN YJL055W"/>
    <property type="match status" value="1"/>
</dbReference>
<comment type="catalytic activity">
    <reaction evidence="2">
        <text>9-ribosyl-trans-zeatin 5'-phosphate + H2O = trans-zeatin + D-ribose 5-phosphate</text>
        <dbReference type="Rhea" id="RHEA:48564"/>
        <dbReference type="ChEBI" id="CHEBI:15377"/>
        <dbReference type="ChEBI" id="CHEBI:16522"/>
        <dbReference type="ChEBI" id="CHEBI:78346"/>
        <dbReference type="ChEBI" id="CHEBI:87947"/>
        <dbReference type="EC" id="3.2.2.n1"/>
    </reaction>
</comment>
<dbReference type="Proteomes" id="UP000199614">
    <property type="component" value="Unassembled WGS sequence"/>
</dbReference>
<evidence type="ECO:0000313" key="3">
    <source>
        <dbReference type="EMBL" id="SFO46660.1"/>
    </source>
</evidence>
<dbReference type="GO" id="GO:0005829">
    <property type="term" value="C:cytosol"/>
    <property type="evidence" value="ECO:0007669"/>
    <property type="project" value="TreeGrafter"/>
</dbReference>
<dbReference type="NCBIfam" id="TIGR00730">
    <property type="entry name" value="Rossman fold protein, TIGR00730 family"/>
    <property type="match status" value="1"/>
</dbReference>
<sequence length="210" mass="22639">MSKVLPSLTTLCVFCGSNPGRTSEYLDYVEDLATQLAESGIRIVYGGAKVGTMGALADAALRAGGEVIGVIPSHQVGDEIAHTGLTELHVVDSMHDRKARMSQLADGFVALPGGLGTLEEFAEIVTWAQLGIHSKPTGLLNTSGYYDSFLAFLDHAVGEHFLRPEDRNLVLAANSVRELLDKMWAWSPAVDQRWRSVNESTERSGGVSRP</sequence>
<comment type="catalytic activity">
    <reaction evidence="2">
        <text>N(6)-(dimethylallyl)adenosine 5'-phosphate + H2O = N(6)-dimethylallyladenine + D-ribose 5-phosphate</text>
        <dbReference type="Rhea" id="RHEA:48560"/>
        <dbReference type="ChEBI" id="CHEBI:15377"/>
        <dbReference type="ChEBI" id="CHEBI:17660"/>
        <dbReference type="ChEBI" id="CHEBI:57526"/>
        <dbReference type="ChEBI" id="CHEBI:78346"/>
        <dbReference type="EC" id="3.2.2.n1"/>
    </reaction>
</comment>
<evidence type="ECO:0000256" key="2">
    <source>
        <dbReference type="RuleBase" id="RU363015"/>
    </source>
</evidence>
<evidence type="ECO:0000313" key="4">
    <source>
        <dbReference type="Proteomes" id="UP000199614"/>
    </source>
</evidence>